<evidence type="ECO:0000256" key="2">
    <source>
        <dbReference type="SAM" id="Phobius"/>
    </source>
</evidence>
<keyword evidence="2" id="KW-0472">Membrane</keyword>
<feature type="transmembrane region" description="Helical" evidence="2">
    <location>
        <begin position="202"/>
        <end position="220"/>
    </location>
</feature>
<keyword evidence="1" id="KW-0813">Transport</keyword>
<feature type="transmembrane region" description="Helical" evidence="2">
    <location>
        <begin position="168"/>
        <end position="190"/>
    </location>
</feature>
<gene>
    <name evidence="3" type="ORF">F3J37_06980</name>
</gene>
<comment type="caution">
    <text evidence="3">The sequence shown here is derived from an EMBL/GenBank/DDBJ whole genome shotgun (WGS) entry which is preliminary data.</text>
</comment>
<proteinExistence type="predicted"/>
<feature type="transmembrane region" description="Helical" evidence="2">
    <location>
        <begin position="94"/>
        <end position="121"/>
    </location>
</feature>
<evidence type="ECO:0000313" key="3">
    <source>
        <dbReference type="EMBL" id="NIG18426.1"/>
    </source>
</evidence>
<feature type="transmembrane region" description="Helical" evidence="2">
    <location>
        <begin position="27"/>
        <end position="46"/>
    </location>
</feature>
<dbReference type="Proteomes" id="UP001515780">
    <property type="component" value="Unassembled WGS sequence"/>
</dbReference>
<keyword evidence="4" id="KW-1185">Reference proteome</keyword>
<name>A0ABX0RLE5_9GAMM</name>
<feature type="transmembrane region" description="Helical" evidence="2">
    <location>
        <begin position="142"/>
        <end position="162"/>
    </location>
</feature>
<sequence length="292" mass="31763">MTIFFPLIYLFAGWLLGKTAWDCKTAASWILTRIAIPIVIIFNISTRFHSMSTIIVATAICMMVLLLAGRYVFADPIKNLCFSYLNIGWLGLPVASVLFGNDAATIIIAAYVGSSIVGNSLGAGMLSSERFNPITLMRTPPVIALIIGAMLIPFSGQVAHYFDSLYQIAKFMMSFLGMAVLGIWLAKTTISMRDFRLELRPFFTRSIVFAVLVSLLLLIADQFNAPLITQNPATLYLLCLLPPAANIIVLETHYLGTGNSARVISCGTCISIVAIALYSGAFWGGRALGIWG</sequence>
<keyword evidence="2" id="KW-0812">Transmembrane</keyword>
<dbReference type="PANTHER" id="PTHR36838">
    <property type="entry name" value="AUXIN EFFLUX CARRIER FAMILY PROTEIN"/>
    <property type="match status" value="1"/>
</dbReference>
<reference evidence="3 4" key="1">
    <citation type="journal article" date="2019" name="bioRxiv">
        <title>Bacteria contribute to plant secondary compound degradation in a generalist herbivore system.</title>
        <authorList>
            <person name="Francoeur C.B."/>
            <person name="Khadempour L."/>
            <person name="Moreira-Soto R.D."/>
            <person name="Gotting K."/>
            <person name="Book A.J."/>
            <person name="Pinto-Tomas A.A."/>
            <person name="Keefover-Ring K."/>
            <person name="Currie C.R."/>
        </authorList>
    </citation>
    <scope>NUCLEOTIDE SEQUENCE [LARGE SCALE GENOMIC DNA]</scope>
    <source>
        <strain evidence="3">Al-1710</strain>
    </source>
</reference>
<accession>A0ABX0RLE5</accession>
<feature type="transmembrane region" description="Helical" evidence="2">
    <location>
        <begin position="53"/>
        <end position="74"/>
    </location>
</feature>
<evidence type="ECO:0000313" key="4">
    <source>
        <dbReference type="Proteomes" id="UP001515780"/>
    </source>
</evidence>
<organism evidence="3 4">
    <name type="scientific">Candidatus Pantoea communis</name>
    <dbReference type="NCBI Taxonomy" id="2608354"/>
    <lineage>
        <taxon>Bacteria</taxon>
        <taxon>Pseudomonadati</taxon>
        <taxon>Pseudomonadota</taxon>
        <taxon>Gammaproteobacteria</taxon>
        <taxon>Enterobacterales</taxon>
        <taxon>Erwiniaceae</taxon>
        <taxon>Pantoea</taxon>
    </lineage>
</organism>
<feature type="transmembrane region" description="Helical" evidence="2">
    <location>
        <begin position="232"/>
        <end position="250"/>
    </location>
</feature>
<feature type="transmembrane region" description="Helical" evidence="2">
    <location>
        <begin position="262"/>
        <end position="283"/>
    </location>
</feature>
<protein>
    <submittedName>
        <fullName evidence="3">Permease</fullName>
    </submittedName>
</protein>
<dbReference type="RefSeq" id="WP_166932663.1">
    <property type="nucleotide sequence ID" value="NZ_VWXC01000003.1"/>
</dbReference>
<keyword evidence="2" id="KW-1133">Transmembrane helix</keyword>
<dbReference type="EMBL" id="VWXC01000003">
    <property type="protein sequence ID" value="NIG18426.1"/>
    <property type="molecule type" value="Genomic_DNA"/>
</dbReference>
<dbReference type="PANTHER" id="PTHR36838:SF3">
    <property type="entry name" value="TRANSPORTER AUXIN EFFLUX CARRIER EC FAMILY"/>
    <property type="match status" value="1"/>
</dbReference>
<evidence type="ECO:0000256" key="1">
    <source>
        <dbReference type="ARBA" id="ARBA00022448"/>
    </source>
</evidence>